<evidence type="ECO:0000313" key="4">
    <source>
        <dbReference type="Proteomes" id="UP000283458"/>
    </source>
</evidence>
<protein>
    <submittedName>
        <fullName evidence="3">XRE family transcriptional regulator</fullName>
    </submittedName>
</protein>
<dbReference type="Pfam" id="PF01381">
    <property type="entry name" value="HTH_3"/>
    <property type="match status" value="1"/>
</dbReference>
<evidence type="ECO:0000259" key="2">
    <source>
        <dbReference type="PROSITE" id="PS50943"/>
    </source>
</evidence>
<feature type="region of interest" description="Disordered" evidence="1">
    <location>
        <begin position="1"/>
        <end position="28"/>
    </location>
</feature>
<dbReference type="RefSeq" id="WP_119831599.1">
    <property type="nucleotide sequence ID" value="NZ_QYUL01000002.1"/>
</dbReference>
<dbReference type="GO" id="GO:0003677">
    <property type="term" value="F:DNA binding"/>
    <property type="evidence" value="ECO:0007669"/>
    <property type="project" value="InterPro"/>
</dbReference>
<evidence type="ECO:0000313" key="3">
    <source>
        <dbReference type="EMBL" id="RJF81508.1"/>
    </source>
</evidence>
<dbReference type="SUPFAM" id="SSF47413">
    <property type="entry name" value="lambda repressor-like DNA-binding domains"/>
    <property type="match status" value="1"/>
</dbReference>
<dbReference type="PROSITE" id="PS50943">
    <property type="entry name" value="HTH_CROC1"/>
    <property type="match status" value="1"/>
</dbReference>
<feature type="domain" description="HTH cro/C1-type" evidence="2">
    <location>
        <begin position="34"/>
        <end position="88"/>
    </location>
</feature>
<dbReference type="InterPro" id="IPR001387">
    <property type="entry name" value="Cro/C1-type_HTH"/>
</dbReference>
<dbReference type="Proteomes" id="UP000283458">
    <property type="component" value="Unassembled WGS sequence"/>
</dbReference>
<dbReference type="Gene3D" id="1.10.260.40">
    <property type="entry name" value="lambda repressor-like DNA-binding domains"/>
    <property type="match status" value="1"/>
</dbReference>
<dbReference type="InterPro" id="IPR010982">
    <property type="entry name" value="Lambda_DNA-bd_dom_sf"/>
</dbReference>
<dbReference type="OrthoDB" id="9797172at2"/>
<accession>A0A418VWG8</accession>
<dbReference type="EMBL" id="QYUL01000002">
    <property type="protein sequence ID" value="RJF81508.1"/>
    <property type="molecule type" value="Genomic_DNA"/>
</dbReference>
<organism evidence="3 4">
    <name type="scientific">Azospirillum cavernae</name>
    <dbReference type="NCBI Taxonomy" id="2320860"/>
    <lineage>
        <taxon>Bacteria</taxon>
        <taxon>Pseudomonadati</taxon>
        <taxon>Pseudomonadota</taxon>
        <taxon>Alphaproteobacteria</taxon>
        <taxon>Rhodospirillales</taxon>
        <taxon>Azospirillaceae</taxon>
        <taxon>Azospirillum</taxon>
    </lineage>
</organism>
<feature type="region of interest" description="Disordered" evidence="1">
    <location>
        <begin position="101"/>
        <end position="122"/>
    </location>
</feature>
<name>A0A418VWG8_9PROT</name>
<dbReference type="AlphaFoldDB" id="A0A418VWG8"/>
<evidence type="ECO:0000256" key="1">
    <source>
        <dbReference type="SAM" id="MobiDB-lite"/>
    </source>
</evidence>
<reference evidence="3 4" key="1">
    <citation type="submission" date="2018-09" db="EMBL/GenBank/DDBJ databases">
        <authorList>
            <person name="Zhu H."/>
        </authorList>
    </citation>
    <scope>NUCLEOTIDE SEQUENCE [LARGE SCALE GENOMIC DNA]</scope>
    <source>
        <strain evidence="3 4">K2W22B-5</strain>
    </source>
</reference>
<sequence>MQAATGAPRGRRAGAGRPKTGKPNPIDVHVGSRVRLRRTLLGMSQEKLGEAIGLTFQQVQKYERGANRIGASRLFDLSRVLDVPVSFFFDDMPAEAAAARIDDDEDAAGGEERATGGYEPDPMAKRETLELVRAYYKINDPSVRKRLFELTKAVANAAVAEAAE</sequence>
<dbReference type="CDD" id="cd00093">
    <property type="entry name" value="HTH_XRE"/>
    <property type="match status" value="1"/>
</dbReference>
<proteinExistence type="predicted"/>
<comment type="caution">
    <text evidence="3">The sequence shown here is derived from an EMBL/GenBank/DDBJ whole genome shotgun (WGS) entry which is preliminary data.</text>
</comment>
<dbReference type="SMART" id="SM00530">
    <property type="entry name" value="HTH_XRE"/>
    <property type="match status" value="1"/>
</dbReference>
<gene>
    <name evidence="3" type="ORF">D3877_15275</name>
</gene>
<keyword evidence="4" id="KW-1185">Reference proteome</keyword>